<dbReference type="Gene3D" id="3.80.10.10">
    <property type="entry name" value="Ribonuclease Inhibitor"/>
    <property type="match status" value="1"/>
</dbReference>
<accession>A0AA36HM58</accession>
<dbReference type="SUPFAM" id="SSF52047">
    <property type="entry name" value="RNI-like"/>
    <property type="match status" value="1"/>
</dbReference>
<dbReference type="AlphaFoldDB" id="A0AA36HM58"/>
<organism evidence="1 2">
    <name type="scientific">Effrenium voratum</name>
    <dbReference type="NCBI Taxonomy" id="2562239"/>
    <lineage>
        <taxon>Eukaryota</taxon>
        <taxon>Sar</taxon>
        <taxon>Alveolata</taxon>
        <taxon>Dinophyceae</taxon>
        <taxon>Suessiales</taxon>
        <taxon>Symbiodiniaceae</taxon>
        <taxon>Effrenium</taxon>
    </lineage>
</organism>
<dbReference type="Proteomes" id="UP001178507">
    <property type="component" value="Unassembled WGS sequence"/>
</dbReference>
<keyword evidence="2" id="KW-1185">Reference proteome</keyword>
<dbReference type="EMBL" id="CAUJNA010000073">
    <property type="protein sequence ID" value="CAJ1371391.1"/>
    <property type="molecule type" value="Genomic_DNA"/>
</dbReference>
<reference evidence="1" key="1">
    <citation type="submission" date="2023-08" db="EMBL/GenBank/DDBJ databases">
        <authorList>
            <person name="Chen Y."/>
            <person name="Shah S."/>
            <person name="Dougan E. K."/>
            <person name="Thang M."/>
            <person name="Chan C."/>
        </authorList>
    </citation>
    <scope>NUCLEOTIDE SEQUENCE</scope>
</reference>
<gene>
    <name evidence="1" type="ORF">EVOR1521_LOCUS1702</name>
</gene>
<evidence type="ECO:0000313" key="2">
    <source>
        <dbReference type="Proteomes" id="UP001178507"/>
    </source>
</evidence>
<name>A0AA36HM58_9DINO</name>
<comment type="caution">
    <text evidence="1">The sequence shown here is derived from an EMBL/GenBank/DDBJ whole genome shotgun (WGS) entry which is preliminary data.</text>
</comment>
<sequence>MAVSDVSDLFRLIDASDAAPGRKRRTGFEGFSCCKRRRVAPRTFIFCELVLNEDELTARILGYASPGALQMLGMTNKLWQKRAYALASAVQVDMNSWPFALTELRDARKIFRLELSSLDELDGFKEQQLKDSKVTDADLSAALRRFGSTQVAGLVLSSSKLSSSATSQALATFHSNLQELCLSGSNLGAEVQSALDRCVRLKLLHLDRVQVSPPCAAKDLQELILGERVISSSWRIGQFQNLRVLNCSHRSTSGLLPLEAYRFILEAFCHCHNLEEINIYNATQVTNEMLAVLVRGCPRLRRFSGCLTAPLSRFALVDSLRQVDFPLPDGERKVPALDLSPEVARAFEAHFASAHIFIDNVWAERLEEDSDV</sequence>
<protein>
    <submittedName>
        <fullName evidence="1">Uncharacterized protein</fullName>
    </submittedName>
</protein>
<dbReference type="InterPro" id="IPR032675">
    <property type="entry name" value="LRR_dom_sf"/>
</dbReference>
<evidence type="ECO:0000313" key="1">
    <source>
        <dbReference type="EMBL" id="CAJ1371391.1"/>
    </source>
</evidence>
<proteinExistence type="predicted"/>